<feature type="signal peptide" evidence="1">
    <location>
        <begin position="1"/>
        <end position="18"/>
    </location>
</feature>
<dbReference type="EMBL" id="CP001816">
    <property type="protein sequence ID" value="ACZ11882.1"/>
    <property type="molecule type" value="Genomic_DNA"/>
</dbReference>
<protein>
    <submittedName>
        <fullName evidence="4">Peptidase M16 domain protein</fullName>
    </submittedName>
</protein>
<keyword evidence="5" id="KW-1185">Reference proteome</keyword>
<reference evidence="5" key="1">
    <citation type="submission" date="2009-11" db="EMBL/GenBank/DDBJ databases">
        <title>The complete genome of Sulfurospirillum deleyianum DSM 6946.</title>
        <authorList>
            <consortium name="US DOE Joint Genome Institute (JGI-PGF)"/>
            <person name="Lucas S."/>
            <person name="Copeland A."/>
            <person name="Lapidus A."/>
            <person name="Glavina del Rio T."/>
            <person name="Dalin E."/>
            <person name="Tice H."/>
            <person name="Bruce D."/>
            <person name="Goodwin L."/>
            <person name="Pitluck S."/>
            <person name="Kyrpides N."/>
            <person name="Mavromatis K."/>
            <person name="Ivanova N."/>
            <person name="Ovchinnikova G."/>
            <person name="Munk A.C."/>
            <person name="Lu M."/>
            <person name="Brettin T."/>
            <person name="Detter J.C."/>
            <person name="Han C."/>
            <person name="Tapia R."/>
            <person name="Larimer F."/>
            <person name="Land M."/>
            <person name="Hauser L."/>
            <person name="Markowitz V."/>
            <person name="Cheng J.F."/>
            <person name="Hugenholtz P."/>
            <person name="Woyke T."/>
            <person name="Wu D."/>
            <person name="Aumann P."/>
            <person name="Schneider S."/>
            <person name="Lang E."/>
            <person name="Spring S."/>
            <person name="Klenk H.P."/>
            <person name="Eisen J.A."/>
        </authorList>
    </citation>
    <scope>NUCLEOTIDE SEQUENCE [LARGE SCALE GENOMIC DNA]</scope>
    <source>
        <strain evidence="5">ATCC 51133 / DSM 6946 / 5175</strain>
    </source>
</reference>
<dbReference type="Gene3D" id="3.30.830.10">
    <property type="entry name" value="Metalloenzyme, LuxS/M16 peptidase-like"/>
    <property type="match status" value="2"/>
</dbReference>
<keyword evidence="1" id="KW-0732">Signal</keyword>
<feature type="chain" id="PRO_5003020323" evidence="1">
    <location>
        <begin position="19"/>
        <end position="432"/>
    </location>
</feature>
<dbReference type="InterPro" id="IPR007863">
    <property type="entry name" value="Peptidase_M16_C"/>
</dbReference>
<dbReference type="SUPFAM" id="SSF63411">
    <property type="entry name" value="LuxS/MPP-like metallohydrolase"/>
    <property type="match status" value="2"/>
</dbReference>
<evidence type="ECO:0000313" key="4">
    <source>
        <dbReference type="EMBL" id="ACZ11882.1"/>
    </source>
</evidence>
<dbReference type="OrthoDB" id="9811314at2"/>
<feature type="domain" description="Peptidase M16 N-terminal" evidence="2">
    <location>
        <begin position="33"/>
        <end position="168"/>
    </location>
</feature>
<accession>D1B1B2</accession>
<dbReference type="AlphaFoldDB" id="D1B1B2"/>
<evidence type="ECO:0000313" key="5">
    <source>
        <dbReference type="Proteomes" id="UP000002222"/>
    </source>
</evidence>
<dbReference type="InterPro" id="IPR050361">
    <property type="entry name" value="MPP/UQCRC_Complex"/>
</dbReference>
<dbReference type="KEGG" id="sdl:Sdel_0851"/>
<feature type="domain" description="Peptidase M16 C-terminal" evidence="3">
    <location>
        <begin position="186"/>
        <end position="360"/>
    </location>
</feature>
<name>D1B1B2_SULD5</name>
<gene>
    <name evidence="4" type="ordered locus">Sdel_0851</name>
</gene>
<dbReference type="InterPro" id="IPR011249">
    <property type="entry name" value="Metalloenz_LuxS/M16"/>
</dbReference>
<dbReference type="PANTHER" id="PTHR11851">
    <property type="entry name" value="METALLOPROTEASE"/>
    <property type="match status" value="1"/>
</dbReference>
<evidence type="ECO:0000256" key="1">
    <source>
        <dbReference type="SAM" id="SignalP"/>
    </source>
</evidence>
<dbReference type="STRING" id="525898.Sdel_0851"/>
<evidence type="ECO:0000259" key="2">
    <source>
        <dbReference type="Pfam" id="PF00675"/>
    </source>
</evidence>
<proteinExistence type="predicted"/>
<organism evidence="4 5">
    <name type="scientific">Sulfurospirillum deleyianum (strain ATCC 51133 / DSM 6946 / 5175)</name>
    <dbReference type="NCBI Taxonomy" id="525898"/>
    <lineage>
        <taxon>Bacteria</taxon>
        <taxon>Pseudomonadati</taxon>
        <taxon>Campylobacterota</taxon>
        <taxon>Epsilonproteobacteria</taxon>
        <taxon>Campylobacterales</taxon>
        <taxon>Sulfurospirillaceae</taxon>
        <taxon>Sulfurospirillum</taxon>
    </lineage>
</organism>
<dbReference type="Pfam" id="PF00675">
    <property type="entry name" value="Peptidase_M16"/>
    <property type="match status" value="1"/>
</dbReference>
<reference evidence="4 5" key="2">
    <citation type="journal article" date="2010" name="Stand. Genomic Sci.">
        <title>Complete genome sequence of Sulfurospirillum deleyianum type strain (5175).</title>
        <authorList>
            <person name="Sikorski J."/>
            <person name="Lapidus A."/>
            <person name="Copeland A."/>
            <person name="Glavina Del Rio T."/>
            <person name="Nolan M."/>
            <person name="Lucas S."/>
            <person name="Chen F."/>
            <person name="Tice H."/>
            <person name="Cheng J.F."/>
            <person name="Saunders E."/>
            <person name="Bruce D."/>
            <person name="Goodwin L."/>
            <person name="Pitluck S."/>
            <person name="Ovchinnikova G."/>
            <person name="Pati A."/>
            <person name="Ivanova N."/>
            <person name="Mavromatis K."/>
            <person name="Chen A."/>
            <person name="Palaniappan K."/>
            <person name="Chain P."/>
            <person name="Land M."/>
            <person name="Hauser L."/>
            <person name="Chang Y.J."/>
            <person name="Jeffries C.D."/>
            <person name="Brettin T."/>
            <person name="Detter J.C."/>
            <person name="Han C."/>
            <person name="Rohde M."/>
            <person name="Lang E."/>
            <person name="Spring S."/>
            <person name="Goker M."/>
            <person name="Bristow J."/>
            <person name="Eisen J.A."/>
            <person name="Markowitz V."/>
            <person name="Hugenholtz P."/>
            <person name="Kyrpides N.C."/>
            <person name="Klenk H.P."/>
        </authorList>
    </citation>
    <scope>NUCLEOTIDE SEQUENCE [LARGE SCALE GENOMIC DNA]</scope>
    <source>
        <strain evidence="5">ATCC 51133 / DSM 6946 / 5175</strain>
    </source>
</reference>
<dbReference type="GO" id="GO:0046872">
    <property type="term" value="F:metal ion binding"/>
    <property type="evidence" value="ECO:0007669"/>
    <property type="project" value="InterPro"/>
</dbReference>
<dbReference type="eggNOG" id="COG0612">
    <property type="taxonomic scope" value="Bacteria"/>
</dbReference>
<dbReference type="InterPro" id="IPR011765">
    <property type="entry name" value="Pept_M16_N"/>
</dbReference>
<dbReference type="Pfam" id="PF05193">
    <property type="entry name" value="Peptidase_M16_C"/>
    <property type="match status" value="1"/>
</dbReference>
<evidence type="ECO:0000259" key="3">
    <source>
        <dbReference type="Pfam" id="PF05193"/>
    </source>
</evidence>
<dbReference type="Proteomes" id="UP000002222">
    <property type="component" value="Chromosome"/>
</dbReference>
<dbReference type="PANTHER" id="PTHR11851:SF225">
    <property type="entry name" value="NON-PEPTIDASE HOMOLOG YMXG"/>
    <property type="match status" value="1"/>
</dbReference>
<dbReference type="HOGENOM" id="CLU_009902_6_2_7"/>
<sequence length="432" mass="48400" precursor="true">MKKLVLSIMIFLQGVVVAQEVSQINVKGVNIPVVFEKESSLPLVSVQLVIKNAGSMEDGHSEGIAKFTAGMLGEGTKEMGATAFAEALEFRAISLSAYAGVETLVFEVSALKEQFPYGVEMLHKLLKSPNFSKESFEKIKRLTLGMLSSKESDFDYIANLNLQKLIFENTPFAHAYNGDVKSIKALKLKEVEHFYKERLNLENLIIVAGGDIELEELKHLLTPLLLEMAHGKVKAMPYFDANKNAKELVIDKESEQAYIYFGAPFYMKSGDVEAYKAKVASFILGESGFGSRLMEEIRVKRGLAYSSYSRTSIGKSHSSFTGHLQTKNENLDEAKKIVAAEIKRFVEEGVSAEELAQAKRFLLGSEPLRNETLSQRLSRAFFEYYNGYELGHSKKQLEKIEALSLEELNQFIKKHDEITALSFSIVTKRDKK</sequence>